<sequence>GLFVLYVYQVRKRRRSPESSTFSFFTTCLDKNEAKKSKPSFVVEVNVTESPDAKTACGSCINGGRYDETSTSESDVENNNQQTVQAFDRTDGGRLKQNAQTKLITVDGETRLDLDTLLKASAYVLGTNVTRIVYKAVLENGTAFAVRRIETESCATTKVKDFEREVRAIAKIRHPNLVRIRGFCWGNDEKLLISDYVPNGSLLGSFTATKASSSSSTPSTILDRLMTPAREPTSSSPCYQPPEWNTSEKPYPKWDVYSFGVILLELLTGKTFSVDQDVDQWSELLDGSEAEEKGRFLRLVDGAIRSDVARHEDDAIVCFRLGIECVSSLPQKRPSMKEVVQALEKVSV</sequence>
<evidence type="ECO:0000313" key="3">
    <source>
        <dbReference type="Proteomes" id="UP000028999"/>
    </source>
</evidence>
<feature type="non-terminal residue" evidence="2">
    <location>
        <position position="1"/>
    </location>
</feature>
<dbReference type="PANTHER" id="PTHR48007">
    <property type="entry name" value="LEUCINE-RICH REPEAT RECEPTOR-LIKE PROTEIN KINASE PXC1"/>
    <property type="match status" value="1"/>
</dbReference>
<dbReference type="Gene3D" id="3.30.200.20">
    <property type="entry name" value="Phosphorylase Kinase, domain 1"/>
    <property type="match status" value="1"/>
</dbReference>
<protein>
    <submittedName>
        <fullName evidence="2">BnaCnng62860D protein</fullName>
    </submittedName>
</protein>
<dbReference type="InterPro" id="IPR011009">
    <property type="entry name" value="Kinase-like_dom_sf"/>
</dbReference>
<dbReference type="Pfam" id="PF00069">
    <property type="entry name" value="Pkinase"/>
    <property type="match status" value="1"/>
</dbReference>
<dbReference type="EMBL" id="LK039052">
    <property type="protein sequence ID" value="CDY69287.1"/>
    <property type="molecule type" value="Genomic_DNA"/>
</dbReference>
<reference evidence="2 3" key="1">
    <citation type="journal article" date="2014" name="Science">
        <title>Plant genetics. Early allopolyploid evolution in the post-Neolithic Brassica napus oilseed genome.</title>
        <authorList>
            <person name="Chalhoub B."/>
            <person name="Denoeud F."/>
            <person name="Liu S."/>
            <person name="Parkin I.A."/>
            <person name="Tang H."/>
            <person name="Wang X."/>
            <person name="Chiquet J."/>
            <person name="Belcram H."/>
            <person name="Tong C."/>
            <person name="Samans B."/>
            <person name="Correa M."/>
            <person name="Da Silva C."/>
            <person name="Just J."/>
            <person name="Falentin C."/>
            <person name="Koh C.S."/>
            <person name="Le Clainche I."/>
            <person name="Bernard M."/>
            <person name="Bento P."/>
            <person name="Noel B."/>
            <person name="Labadie K."/>
            <person name="Alberti A."/>
            <person name="Charles M."/>
            <person name="Arnaud D."/>
            <person name="Guo H."/>
            <person name="Daviaud C."/>
            <person name="Alamery S."/>
            <person name="Jabbari K."/>
            <person name="Zhao M."/>
            <person name="Edger P.P."/>
            <person name="Chelaifa H."/>
            <person name="Tack D."/>
            <person name="Lassalle G."/>
            <person name="Mestiri I."/>
            <person name="Schnel N."/>
            <person name="Le Paslier M.C."/>
            <person name="Fan G."/>
            <person name="Renault V."/>
            <person name="Bayer P.E."/>
            <person name="Golicz A.A."/>
            <person name="Manoli S."/>
            <person name="Lee T.H."/>
            <person name="Thi V.H."/>
            <person name="Chalabi S."/>
            <person name="Hu Q."/>
            <person name="Fan C."/>
            <person name="Tollenaere R."/>
            <person name="Lu Y."/>
            <person name="Battail C."/>
            <person name="Shen J."/>
            <person name="Sidebottom C.H."/>
            <person name="Wang X."/>
            <person name="Canaguier A."/>
            <person name="Chauveau A."/>
            <person name="Berard A."/>
            <person name="Deniot G."/>
            <person name="Guan M."/>
            <person name="Liu Z."/>
            <person name="Sun F."/>
            <person name="Lim Y.P."/>
            <person name="Lyons E."/>
            <person name="Town C.D."/>
            <person name="Bancroft I."/>
            <person name="Wang X."/>
            <person name="Meng J."/>
            <person name="Ma J."/>
            <person name="Pires J.C."/>
            <person name="King G.J."/>
            <person name="Brunel D."/>
            <person name="Delourme R."/>
            <person name="Renard M."/>
            <person name="Aury J.M."/>
            <person name="Adams K.L."/>
            <person name="Batley J."/>
            <person name="Snowdon R.J."/>
            <person name="Tost J."/>
            <person name="Edwards D."/>
            <person name="Zhou Y."/>
            <person name="Hua W."/>
            <person name="Sharpe A.G."/>
            <person name="Paterson A.H."/>
            <person name="Guan C."/>
            <person name="Wincker P."/>
        </authorList>
    </citation>
    <scope>NUCLEOTIDE SEQUENCE [LARGE SCALE GENOMIC DNA]</scope>
    <source>
        <strain evidence="3">cv. Darmor-bzh</strain>
    </source>
</reference>
<proteinExistence type="predicted"/>
<dbReference type="STRING" id="3708.A0A078JUX9"/>
<keyword evidence="3" id="KW-1185">Reference proteome</keyword>
<dbReference type="InterPro" id="IPR046959">
    <property type="entry name" value="PRK1-6/SRF4-like"/>
</dbReference>
<dbReference type="GO" id="GO:0005886">
    <property type="term" value="C:plasma membrane"/>
    <property type="evidence" value="ECO:0000318"/>
    <property type="project" value="GO_Central"/>
</dbReference>
<name>A0A078JUX9_BRANA</name>
<dbReference type="PANTHER" id="PTHR48007:SF47">
    <property type="entry name" value="PROTEIN KINASE DOMAIN-CONTAINING PROTEIN"/>
    <property type="match status" value="1"/>
</dbReference>
<dbReference type="SUPFAM" id="SSF56112">
    <property type="entry name" value="Protein kinase-like (PK-like)"/>
    <property type="match status" value="1"/>
</dbReference>
<dbReference type="GO" id="GO:0004674">
    <property type="term" value="F:protein serine/threonine kinase activity"/>
    <property type="evidence" value="ECO:0000318"/>
    <property type="project" value="GO_Central"/>
</dbReference>
<dbReference type="PROSITE" id="PS50011">
    <property type="entry name" value="PROTEIN_KINASE_DOM"/>
    <property type="match status" value="1"/>
</dbReference>
<organism evidence="2 3">
    <name type="scientific">Brassica napus</name>
    <name type="common">Rape</name>
    <dbReference type="NCBI Taxonomy" id="3708"/>
    <lineage>
        <taxon>Eukaryota</taxon>
        <taxon>Viridiplantae</taxon>
        <taxon>Streptophyta</taxon>
        <taxon>Embryophyta</taxon>
        <taxon>Tracheophyta</taxon>
        <taxon>Spermatophyta</taxon>
        <taxon>Magnoliopsida</taxon>
        <taxon>eudicotyledons</taxon>
        <taxon>Gunneridae</taxon>
        <taxon>Pentapetalae</taxon>
        <taxon>rosids</taxon>
        <taxon>malvids</taxon>
        <taxon>Brassicales</taxon>
        <taxon>Brassicaceae</taxon>
        <taxon>Brassiceae</taxon>
        <taxon>Brassica</taxon>
    </lineage>
</organism>
<dbReference type="Proteomes" id="UP000028999">
    <property type="component" value="Unassembled WGS sequence"/>
</dbReference>
<gene>
    <name evidence="2" type="primary">BnaCnng62860D</name>
    <name evidence="2" type="ORF">GSBRNA2T00086171001</name>
</gene>
<dbReference type="PaxDb" id="3708-A0A078JUX9"/>
<feature type="domain" description="Protein kinase" evidence="1">
    <location>
        <begin position="119"/>
        <end position="348"/>
    </location>
</feature>
<dbReference type="GO" id="GO:0005524">
    <property type="term" value="F:ATP binding"/>
    <property type="evidence" value="ECO:0007669"/>
    <property type="project" value="InterPro"/>
</dbReference>
<dbReference type="InterPro" id="IPR000719">
    <property type="entry name" value="Prot_kinase_dom"/>
</dbReference>
<evidence type="ECO:0000313" key="2">
    <source>
        <dbReference type="EMBL" id="CDY69287.1"/>
    </source>
</evidence>
<accession>A0A078JUX9</accession>
<dbReference type="AlphaFoldDB" id="A0A078JUX9"/>
<evidence type="ECO:0000259" key="1">
    <source>
        <dbReference type="PROSITE" id="PS50011"/>
    </source>
</evidence>
<dbReference type="Gene3D" id="1.10.510.10">
    <property type="entry name" value="Transferase(Phosphotransferase) domain 1"/>
    <property type="match status" value="1"/>
</dbReference>
<dbReference type="Gramene" id="CDY69287">
    <property type="protein sequence ID" value="CDY69287"/>
    <property type="gene ID" value="GSBRNA2T00086171001"/>
</dbReference>